<evidence type="ECO:0008006" key="5">
    <source>
        <dbReference type="Google" id="ProtNLM"/>
    </source>
</evidence>
<dbReference type="OrthoDB" id="281574at2"/>
<organism evidence="3 4">
    <name type="scientific">Allorhodopirellula solitaria</name>
    <dbReference type="NCBI Taxonomy" id="2527987"/>
    <lineage>
        <taxon>Bacteria</taxon>
        <taxon>Pseudomonadati</taxon>
        <taxon>Planctomycetota</taxon>
        <taxon>Planctomycetia</taxon>
        <taxon>Pirellulales</taxon>
        <taxon>Pirellulaceae</taxon>
        <taxon>Allorhodopirellula</taxon>
    </lineage>
</organism>
<feature type="compositionally biased region" description="Polar residues" evidence="1">
    <location>
        <begin position="289"/>
        <end position="305"/>
    </location>
</feature>
<sequence length="462" mass="48236">MSQRSPSIDSRPPSTAAIPRRDAVASESTHENQRGQLGPDERSGYEAGNEAQWGDTPNPFARVLAASEPTAKSRFLRAAKTLVATLALAALLLTGLFFGKQFLLSQLVASLDGLGSAGKQNRLTQIAGFGTDAIAPLVGQLVADEEAVSATAFELLRKMQNDWITLPPAAGRAAHDRLVDAIANTFAVSLGPPANVEPNDAAGRRAGCSPASRARAQELVQQSVLEFSATPSLNSELLVAANRLLGELEVAGASAVQSPALQPAAPQSAAPRARLVRSAARLRGAADSTPVQSGGRPSTPVQRSGWTDWPPPASMQTARIVRSTAGQTRLGVAASSPGNEGRLQEVPRGVTVPLGRVSSQESVAVGPVPETLQAPAAVVAARRPVDGVIQVAAHQEDASLDTLGSEELLELLGDADRRVRLQAASALAQTQDAAVLAALRQRVVDEPDPHVAARIRRILDLF</sequence>
<dbReference type="InterPro" id="IPR016024">
    <property type="entry name" value="ARM-type_fold"/>
</dbReference>
<reference evidence="3 4" key="1">
    <citation type="submission" date="2019-02" db="EMBL/GenBank/DDBJ databases">
        <title>Deep-cultivation of Planctomycetes and their phenomic and genomic characterization uncovers novel biology.</title>
        <authorList>
            <person name="Wiegand S."/>
            <person name="Jogler M."/>
            <person name="Boedeker C."/>
            <person name="Pinto D."/>
            <person name="Vollmers J."/>
            <person name="Rivas-Marin E."/>
            <person name="Kohn T."/>
            <person name="Peeters S.H."/>
            <person name="Heuer A."/>
            <person name="Rast P."/>
            <person name="Oberbeckmann S."/>
            <person name="Bunk B."/>
            <person name="Jeske O."/>
            <person name="Meyerdierks A."/>
            <person name="Storesund J.E."/>
            <person name="Kallscheuer N."/>
            <person name="Luecker S."/>
            <person name="Lage O.M."/>
            <person name="Pohl T."/>
            <person name="Merkel B.J."/>
            <person name="Hornburger P."/>
            <person name="Mueller R.-W."/>
            <person name="Bruemmer F."/>
            <person name="Labrenz M."/>
            <person name="Spormann A.M."/>
            <person name="Op Den Camp H."/>
            <person name="Overmann J."/>
            <person name="Amann R."/>
            <person name="Jetten M.S.M."/>
            <person name="Mascher T."/>
            <person name="Medema M.H."/>
            <person name="Devos D.P."/>
            <person name="Kaster A.-K."/>
            <person name="Ovreas L."/>
            <person name="Rohde M."/>
            <person name="Galperin M.Y."/>
            <person name="Jogler C."/>
        </authorList>
    </citation>
    <scope>NUCLEOTIDE SEQUENCE [LARGE SCALE GENOMIC DNA]</scope>
    <source>
        <strain evidence="3 4">CA85</strain>
    </source>
</reference>
<comment type="caution">
    <text evidence="3">The sequence shown here is derived from an EMBL/GenBank/DDBJ whole genome shotgun (WGS) entry which is preliminary data.</text>
</comment>
<protein>
    <recommendedName>
        <fullName evidence="5">HEAT repeat protein</fullName>
    </recommendedName>
</protein>
<dbReference type="SUPFAM" id="SSF48371">
    <property type="entry name" value="ARM repeat"/>
    <property type="match status" value="1"/>
</dbReference>
<name>A0A5C5YDR6_9BACT</name>
<dbReference type="AlphaFoldDB" id="A0A5C5YDR6"/>
<dbReference type="EMBL" id="SJPK01000003">
    <property type="protein sequence ID" value="TWT73108.1"/>
    <property type="molecule type" value="Genomic_DNA"/>
</dbReference>
<dbReference type="Pfam" id="PF13646">
    <property type="entry name" value="HEAT_2"/>
    <property type="match status" value="1"/>
</dbReference>
<keyword evidence="2" id="KW-0812">Transmembrane</keyword>
<keyword evidence="2" id="KW-1133">Transmembrane helix</keyword>
<evidence type="ECO:0000313" key="4">
    <source>
        <dbReference type="Proteomes" id="UP000318053"/>
    </source>
</evidence>
<accession>A0A5C5YDR6</accession>
<feature type="region of interest" description="Disordered" evidence="1">
    <location>
        <begin position="283"/>
        <end position="312"/>
    </location>
</feature>
<feature type="region of interest" description="Disordered" evidence="1">
    <location>
        <begin position="1"/>
        <end position="56"/>
    </location>
</feature>
<evidence type="ECO:0000256" key="2">
    <source>
        <dbReference type="SAM" id="Phobius"/>
    </source>
</evidence>
<feature type="transmembrane region" description="Helical" evidence="2">
    <location>
        <begin position="81"/>
        <end position="99"/>
    </location>
</feature>
<dbReference type="Proteomes" id="UP000318053">
    <property type="component" value="Unassembled WGS sequence"/>
</dbReference>
<dbReference type="RefSeq" id="WP_146390681.1">
    <property type="nucleotide sequence ID" value="NZ_SJPK01000003.1"/>
</dbReference>
<dbReference type="Gene3D" id="1.25.10.10">
    <property type="entry name" value="Leucine-rich Repeat Variant"/>
    <property type="match status" value="1"/>
</dbReference>
<keyword evidence="2" id="KW-0472">Membrane</keyword>
<evidence type="ECO:0000256" key="1">
    <source>
        <dbReference type="SAM" id="MobiDB-lite"/>
    </source>
</evidence>
<proteinExistence type="predicted"/>
<evidence type="ECO:0000313" key="3">
    <source>
        <dbReference type="EMBL" id="TWT73108.1"/>
    </source>
</evidence>
<gene>
    <name evidence="3" type="ORF">CA85_15750</name>
</gene>
<dbReference type="InterPro" id="IPR011989">
    <property type="entry name" value="ARM-like"/>
</dbReference>
<keyword evidence="4" id="KW-1185">Reference proteome</keyword>
<feature type="compositionally biased region" description="Basic and acidic residues" evidence="1">
    <location>
        <begin position="19"/>
        <end position="44"/>
    </location>
</feature>